<keyword evidence="4" id="KW-1185">Reference proteome</keyword>
<comment type="caution">
    <text evidence="3">The sequence shown here is derived from an EMBL/GenBank/DDBJ whole genome shotgun (WGS) entry which is preliminary data.</text>
</comment>
<reference evidence="3 4" key="1">
    <citation type="journal article" date="2020" name="ISME J.">
        <title>Comparative genomics reveals insights into cyanobacterial evolution and habitat adaptation.</title>
        <authorList>
            <person name="Chen M.Y."/>
            <person name="Teng W.K."/>
            <person name="Zhao L."/>
            <person name="Hu C.X."/>
            <person name="Zhou Y.K."/>
            <person name="Han B.P."/>
            <person name="Song L.R."/>
            <person name="Shu W.S."/>
        </authorList>
    </citation>
    <scope>NUCLEOTIDE SEQUENCE [LARGE SCALE GENOMIC DNA]</scope>
    <source>
        <strain evidence="3 4">FACHB-838</strain>
    </source>
</reference>
<keyword evidence="2" id="KW-1133">Transmembrane helix</keyword>
<feature type="compositionally biased region" description="Basic and acidic residues" evidence="1">
    <location>
        <begin position="1"/>
        <end position="12"/>
    </location>
</feature>
<feature type="region of interest" description="Disordered" evidence="1">
    <location>
        <begin position="1"/>
        <end position="44"/>
    </location>
</feature>
<proteinExistence type="predicted"/>
<keyword evidence="2" id="KW-0472">Membrane</keyword>
<evidence type="ECO:0000313" key="4">
    <source>
        <dbReference type="Proteomes" id="UP000623440"/>
    </source>
</evidence>
<dbReference type="EMBL" id="JACJSI010000044">
    <property type="protein sequence ID" value="MBD2531908.1"/>
    <property type="molecule type" value="Genomic_DNA"/>
</dbReference>
<organism evidence="3 4">
    <name type="scientific">Nostoc flagelliforme FACHB-838</name>
    <dbReference type="NCBI Taxonomy" id="2692904"/>
    <lineage>
        <taxon>Bacteria</taxon>
        <taxon>Bacillati</taxon>
        <taxon>Cyanobacteriota</taxon>
        <taxon>Cyanophyceae</taxon>
        <taxon>Nostocales</taxon>
        <taxon>Nostocaceae</taxon>
        <taxon>Nostoc</taxon>
    </lineage>
</organism>
<dbReference type="RefSeq" id="WP_190942569.1">
    <property type="nucleotide sequence ID" value="NZ_JACJSI010000044.1"/>
</dbReference>
<evidence type="ECO:0000256" key="1">
    <source>
        <dbReference type="SAM" id="MobiDB-lite"/>
    </source>
</evidence>
<feature type="transmembrane region" description="Helical" evidence="2">
    <location>
        <begin position="58"/>
        <end position="76"/>
    </location>
</feature>
<feature type="compositionally biased region" description="Low complexity" evidence="1">
    <location>
        <begin position="142"/>
        <end position="156"/>
    </location>
</feature>
<protein>
    <submittedName>
        <fullName evidence="3">Uncharacterized protein</fullName>
    </submittedName>
</protein>
<feature type="region of interest" description="Disordered" evidence="1">
    <location>
        <begin position="132"/>
        <end position="175"/>
    </location>
</feature>
<feature type="compositionally biased region" description="Basic and acidic residues" evidence="1">
    <location>
        <begin position="102"/>
        <end position="111"/>
    </location>
</feature>
<keyword evidence="2" id="KW-0812">Transmembrane</keyword>
<evidence type="ECO:0000313" key="3">
    <source>
        <dbReference type="EMBL" id="MBD2531908.1"/>
    </source>
</evidence>
<feature type="compositionally biased region" description="Basic and acidic residues" evidence="1">
    <location>
        <begin position="24"/>
        <end position="35"/>
    </location>
</feature>
<name>A0ABR8DRQ3_9NOSO</name>
<dbReference type="Proteomes" id="UP000623440">
    <property type="component" value="Unassembled WGS sequence"/>
</dbReference>
<feature type="region of interest" description="Disordered" evidence="1">
    <location>
        <begin position="91"/>
        <end position="113"/>
    </location>
</feature>
<sequence length="496" mass="53548">MLNPTKDIEPNKFAEMNGVILDDDASKTQQEKEAQQEAAEPEQIITTRQTWQHPSLKFIVIGSSILLGVMFFAGMINSGINAINSPVENQVQTDSKTSKSAKKVDVSHTEQETGNIKTAMALTTQKGELNEFNQSQPKSEQPQKVTPSPVTTTVVTQERRLPPQPLPQPRTIPQSQPTIIYRSQPSIPVSKATKVVLPQSQPAPRKVITPVTPVTPSPKQSLDPMQQWIAVANVGNYGSSGTTDSIAEELPDSEGIQGGLGVVKVQKSNKPVSDSDIVPNQNINYNTKRVLIGSRAEGKLETPIAWGSRSESQVNQNYLIQLSKPLKAFDGTEVLPTGSYIVARPNNLNDSGLIQMQAVSALINVNGSTEEKNIPENSILILGENGKMLKAKSTRGSDISGSFMASVLSGVAKAAEIQNRPTSQSTINSIGVSTVTTSNDDKDLVAGFAEGSLNEMVRRMQASNQQRIQQIQSEPKAFVVESGTSVQIFVNQTVSL</sequence>
<evidence type="ECO:0000256" key="2">
    <source>
        <dbReference type="SAM" id="Phobius"/>
    </source>
</evidence>
<accession>A0ABR8DRQ3</accession>
<gene>
    <name evidence="3" type="ORF">H6G97_20895</name>
</gene>